<sequence>MASLVSHLTPLHGLVQLVNTKSRDFVVLSTVAEDLDTWDIHVGLTSGAARARWWKGSWNESDVQAIAGSHTSPKMLAAFALRLADTIVRHDISIDYGDDMKFTLGPKAKKPLHVDLREMSTQAAAEFAAHQFLLIARDAQSRDCRFLSQNAEAGTSRLPAPDTSSKRRISASPDVEPDVDDSPARPPKKNKPSKGKETDVVSSEDELVPPSQRKKGTASSRKAPPKSASHGKAKTAPADMKGEPTDRELAALAEVRALKAQLAQAAEKERELTTKTGLDGGSIDGLRSRAAMPAAVQRRPGASLANPNQKARRVQAVEFASDSD</sequence>
<dbReference type="EMBL" id="MU275849">
    <property type="protein sequence ID" value="KAI0051876.1"/>
    <property type="molecule type" value="Genomic_DNA"/>
</dbReference>
<evidence type="ECO:0000313" key="1">
    <source>
        <dbReference type="EMBL" id="KAI0051876.1"/>
    </source>
</evidence>
<keyword evidence="2" id="KW-1185">Reference proteome</keyword>
<dbReference type="Proteomes" id="UP000814033">
    <property type="component" value="Unassembled WGS sequence"/>
</dbReference>
<evidence type="ECO:0000313" key="2">
    <source>
        <dbReference type="Proteomes" id="UP000814033"/>
    </source>
</evidence>
<organism evidence="1 2">
    <name type="scientific">Auriscalpium vulgare</name>
    <dbReference type="NCBI Taxonomy" id="40419"/>
    <lineage>
        <taxon>Eukaryota</taxon>
        <taxon>Fungi</taxon>
        <taxon>Dikarya</taxon>
        <taxon>Basidiomycota</taxon>
        <taxon>Agaricomycotina</taxon>
        <taxon>Agaricomycetes</taxon>
        <taxon>Russulales</taxon>
        <taxon>Auriscalpiaceae</taxon>
        <taxon>Auriscalpium</taxon>
    </lineage>
</organism>
<reference evidence="1" key="2">
    <citation type="journal article" date="2022" name="New Phytol.">
        <title>Evolutionary transition to the ectomycorrhizal habit in the genomes of a hyperdiverse lineage of mushroom-forming fungi.</title>
        <authorList>
            <person name="Looney B."/>
            <person name="Miyauchi S."/>
            <person name="Morin E."/>
            <person name="Drula E."/>
            <person name="Courty P.E."/>
            <person name="Kohler A."/>
            <person name="Kuo A."/>
            <person name="LaButti K."/>
            <person name="Pangilinan J."/>
            <person name="Lipzen A."/>
            <person name="Riley R."/>
            <person name="Andreopoulos W."/>
            <person name="He G."/>
            <person name="Johnson J."/>
            <person name="Nolan M."/>
            <person name="Tritt A."/>
            <person name="Barry K.W."/>
            <person name="Grigoriev I.V."/>
            <person name="Nagy L.G."/>
            <person name="Hibbett D."/>
            <person name="Henrissat B."/>
            <person name="Matheny P.B."/>
            <person name="Labbe J."/>
            <person name="Martin F.M."/>
        </authorList>
    </citation>
    <scope>NUCLEOTIDE SEQUENCE</scope>
    <source>
        <strain evidence="1">FP105234-sp</strain>
    </source>
</reference>
<accession>A0ACB8S6Z6</accession>
<comment type="caution">
    <text evidence="1">The sequence shown here is derived from an EMBL/GenBank/DDBJ whole genome shotgun (WGS) entry which is preliminary data.</text>
</comment>
<name>A0ACB8S6Z6_9AGAM</name>
<reference evidence="1" key="1">
    <citation type="submission" date="2021-02" db="EMBL/GenBank/DDBJ databases">
        <authorList>
            <consortium name="DOE Joint Genome Institute"/>
            <person name="Ahrendt S."/>
            <person name="Looney B.P."/>
            <person name="Miyauchi S."/>
            <person name="Morin E."/>
            <person name="Drula E."/>
            <person name="Courty P.E."/>
            <person name="Chicoki N."/>
            <person name="Fauchery L."/>
            <person name="Kohler A."/>
            <person name="Kuo A."/>
            <person name="Labutti K."/>
            <person name="Pangilinan J."/>
            <person name="Lipzen A."/>
            <person name="Riley R."/>
            <person name="Andreopoulos W."/>
            <person name="He G."/>
            <person name="Johnson J."/>
            <person name="Barry K.W."/>
            <person name="Grigoriev I.V."/>
            <person name="Nagy L."/>
            <person name="Hibbett D."/>
            <person name="Henrissat B."/>
            <person name="Matheny P.B."/>
            <person name="Labbe J."/>
            <person name="Martin F."/>
        </authorList>
    </citation>
    <scope>NUCLEOTIDE SEQUENCE</scope>
    <source>
        <strain evidence="1">FP105234-sp</strain>
    </source>
</reference>
<protein>
    <submittedName>
        <fullName evidence="1">Uncharacterized protein</fullName>
    </submittedName>
</protein>
<gene>
    <name evidence="1" type="ORF">FA95DRAFT_1554113</name>
</gene>
<proteinExistence type="predicted"/>